<feature type="region of interest" description="Disordered" evidence="1">
    <location>
        <begin position="1"/>
        <end position="23"/>
    </location>
</feature>
<proteinExistence type="predicted"/>
<gene>
    <name evidence="2" type="ORF">AVEN_174005_1</name>
</gene>
<dbReference type="AlphaFoldDB" id="A0A4Y2LFJ1"/>
<evidence type="ECO:0000256" key="1">
    <source>
        <dbReference type="SAM" id="MobiDB-lite"/>
    </source>
</evidence>
<accession>A0A4Y2LFJ1</accession>
<dbReference type="Proteomes" id="UP000499080">
    <property type="component" value="Unassembled WGS sequence"/>
</dbReference>
<sequence>HRKWSRREQSPCQRSHRSSPPQRWHHLSHWSEESNSCCSWCGQNHFVNQCDFEILVI</sequence>
<organism evidence="2 3">
    <name type="scientific">Araneus ventricosus</name>
    <name type="common">Orbweaver spider</name>
    <name type="synonym">Epeira ventricosa</name>
    <dbReference type="NCBI Taxonomy" id="182803"/>
    <lineage>
        <taxon>Eukaryota</taxon>
        <taxon>Metazoa</taxon>
        <taxon>Ecdysozoa</taxon>
        <taxon>Arthropoda</taxon>
        <taxon>Chelicerata</taxon>
        <taxon>Arachnida</taxon>
        <taxon>Araneae</taxon>
        <taxon>Araneomorphae</taxon>
        <taxon>Entelegynae</taxon>
        <taxon>Araneoidea</taxon>
        <taxon>Araneidae</taxon>
        <taxon>Araneus</taxon>
    </lineage>
</organism>
<evidence type="ECO:0000313" key="3">
    <source>
        <dbReference type="Proteomes" id="UP000499080"/>
    </source>
</evidence>
<evidence type="ECO:0000313" key="2">
    <source>
        <dbReference type="EMBL" id="GBN12733.1"/>
    </source>
</evidence>
<dbReference type="EMBL" id="BGPR01005711">
    <property type="protein sequence ID" value="GBN12733.1"/>
    <property type="molecule type" value="Genomic_DNA"/>
</dbReference>
<feature type="non-terminal residue" evidence="2">
    <location>
        <position position="1"/>
    </location>
</feature>
<keyword evidence="3" id="KW-1185">Reference proteome</keyword>
<protein>
    <submittedName>
        <fullName evidence="2">Uncharacterized protein</fullName>
    </submittedName>
</protein>
<feature type="compositionally biased region" description="Polar residues" evidence="1">
    <location>
        <begin position="10"/>
        <end position="21"/>
    </location>
</feature>
<name>A0A4Y2LFJ1_ARAVE</name>
<comment type="caution">
    <text evidence="2">The sequence shown here is derived from an EMBL/GenBank/DDBJ whole genome shotgun (WGS) entry which is preliminary data.</text>
</comment>
<reference evidence="2 3" key="1">
    <citation type="journal article" date="2019" name="Sci. Rep.">
        <title>Orb-weaving spider Araneus ventricosus genome elucidates the spidroin gene catalogue.</title>
        <authorList>
            <person name="Kono N."/>
            <person name="Nakamura H."/>
            <person name="Ohtoshi R."/>
            <person name="Moran D.A.P."/>
            <person name="Shinohara A."/>
            <person name="Yoshida Y."/>
            <person name="Fujiwara M."/>
            <person name="Mori M."/>
            <person name="Tomita M."/>
            <person name="Arakawa K."/>
        </authorList>
    </citation>
    <scope>NUCLEOTIDE SEQUENCE [LARGE SCALE GENOMIC DNA]</scope>
</reference>